<protein>
    <submittedName>
        <fullName evidence="5">DNA-binding LacI/PurR family transcriptional regulator</fullName>
    </submittedName>
</protein>
<dbReference type="Gene3D" id="1.10.260.40">
    <property type="entry name" value="lambda repressor-like DNA-binding domains"/>
    <property type="match status" value="1"/>
</dbReference>
<evidence type="ECO:0000313" key="6">
    <source>
        <dbReference type="Proteomes" id="UP000573729"/>
    </source>
</evidence>
<keyword evidence="6" id="KW-1185">Reference proteome</keyword>
<dbReference type="SUPFAM" id="SSF53822">
    <property type="entry name" value="Periplasmic binding protein-like I"/>
    <property type="match status" value="1"/>
</dbReference>
<keyword evidence="3" id="KW-0804">Transcription</keyword>
<evidence type="ECO:0000256" key="2">
    <source>
        <dbReference type="ARBA" id="ARBA00023125"/>
    </source>
</evidence>
<comment type="caution">
    <text evidence="5">The sequence shown here is derived from an EMBL/GenBank/DDBJ whole genome shotgun (WGS) entry which is preliminary data.</text>
</comment>
<evidence type="ECO:0000256" key="1">
    <source>
        <dbReference type="ARBA" id="ARBA00023015"/>
    </source>
</evidence>
<dbReference type="InterPro" id="IPR010982">
    <property type="entry name" value="Lambda_DNA-bd_dom_sf"/>
</dbReference>
<evidence type="ECO:0000313" key="5">
    <source>
        <dbReference type="EMBL" id="MBB4666678.1"/>
    </source>
</evidence>
<name>A0A7W7BS84_9MICO</name>
<dbReference type="PANTHER" id="PTHR30146">
    <property type="entry name" value="LACI-RELATED TRANSCRIPTIONAL REPRESSOR"/>
    <property type="match status" value="1"/>
</dbReference>
<evidence type="ECO:0000256" key="3">
    <source>
        <dbReference type="ARBA" id="ARBA00023163"/>
    </source>
</evidence>
<dbReference type="CDD" id="cd01392">
    <property type="entry name" value="HTH_LacI"/>
    <property type="match status" value="1"/>
</dbReference>
<feature type="domain" description="HTH lacI-type" evidence="4">
    <location>
        <begin position="9"/>
        <end position="63"/>
    </location>
</feature>
<dbReference type="CDD" id="cd06267">
    <property type="entry name" value="PBP1_LacI_sugar_binding-like"/>
    <property type="match status" value="1"/>
</dbReference>
<dbReference type="InterPro" id="IPR000843">
    <property type="entry name" value="HTH_LacI"/>
</dbReference>
<dbReference type="Proteomes" id="UP000573729">
    <property type="component" value="Unassembled WGS sequence"/>
</dbReference>
<dbReference type="GO" id="GO:0003700">
    <property type="term" value="F:DNA-binding transcription factor activity"/>
    <property type="evidence" value="ECO:0007669"/>
    <property type="project" value="TreeGrafter"/>
</dbReference>
<evidence type="ECO:0000259" key="4">
    <source>
        <dbReference type="PROSITE" id="PS50932"/>
    </source>
</evidence>
<proteinExistence type="predicted"/>
<dbReference type="SUPFAM" id="SSF47413">
    <property type="entry name" value="lambda repressor-like DNA-binding domains"/>
    <property type="match status" value="1"/>
</dbReference>
<dbReference type="Gene3D" id="3.40.50.2300">
    <property type="match status" value="2"/>
</dbReference>
<dbReference type="RefSeq" id="WP_184216432.1">
    <property type="nucleotide sequence ID" value="NZ_JACHMD010000001.1"/>
</dbReference>
<dbReference type="PANTHER" id="PTHR30146:SF138">
    <property type="entry name" value="TRANSCRIPTIONAL REGULATORY PROTEIN"/>
    <property type="match status" value="1"/>
</dbReference>
<dbReference type="InterPro" id="IPR046335">
    <property type="entry name" value="LacI/GalR-like_sensor"/>
</dbReference>
<dbReference type="PROSITE" id="PS50932">
    <property type="entry name" value="HTH_LACI_2"/>
    <property type="match status" value="1"/>
</dbReference>
<dbReference type="AlphaFoldDB" id="A0A7W7BS84"/>
<sequence>MTDSLRRRPTLYDVAEAAGVSKSLVSLAIRGQAGVGDATREHILAVAGELGYRSNPWARSLVRGRSGSVGVLVGDLRGYAVDVVHGIEASADRHGVGVVLVDGRGDRDLLARGVERLGGFGVDGIIAVTGQIPAAAVRASAAPVVIVGRPDEVPDSASQVSNDDRLGARMAVHHLLGFGHRRIAHVAGSGRVAARQRASSYEQTMTEMGLTPLILGSVAELVGSDATAVFSATDRIAAEAMGAIIDSGRRVPEHLSVVGYDDTQLATWLRPALTTVEQPRHLLGERAYAALAALQAGEPPRREVLPPSLIVRGSTAPVPENAR</sequence>
<dbReference type="InterPro" id="IPR028082">
    <property type="entry name" value="Peripla_BP_I"/>
</dbReference>
<keyword evidence="1" id="KW-0805">Transcription regulation</keyword>
<dbReference type="Pfam" id="PF13377">
    <property type="entry name" value="Peripla_BP_3"/>
    <property type="match status" value="1"/>
</dbReference>
<dbReference type="Pfam" id="PF00356">
    <property type="entry name" value="LacI"/>
    <property type="match status" value="1"/>
</dbReference>
<accession>A0A7W7BS84</accession>
<organism evidence="5 6">
    <name type="scientific">Microbacterium marinum</name>
    <dbReference type="NCBI Taxonomy" id="421115"/>
    <lineage>
        <taxon>Bacteria</taxon>
        <taxon>Bacillati</taxon>
        <taxon>Actinomycetota</taxon>
        <taxon>Actinomycetes</taxon>
        <taxon>Micrococcales</taxon>
        <taxon>Microbacteriaceae</taxon>
        <taxon>Microbacterium</taxon>
    </lineage>
</organism>
<reference evidence="5 6" key="1">
    <citation type="submission" date="2020-08" db="EMBL/GenBank/DDBJ databases">
        <title>Sequencing the genomes of 1000 actinobacteria strains.</title>
        <authorList>
            <person name="Klenk H.-P."/>
        </authorList>
    </citation>
    <scope>NUCLEOTIDE SEQUENCE [LARGE SCALE GENOMIC DNA]</scope>
    <source>
        <strain evidence="5 6">DSM 24947</strain>
    </source>
</reference>
<gene>
    <name evidence="5" type="ORF">BKA24_001387</name>
</gene>
<dbReference type="GO" id="GO:0000976">
    <property type="term" value="F:transcription cis-regulatory region binding"/>
    <property type="evidence" value="ECO:0007669"/>
    <property type="project" value="TreeGrafter"/>
</dbReference>
<dbReference type="EMBL" id="JACHMD010000001">
    <property type="protein sequence ID" value="MBB4666678.1"/>
    <property type="molecule type" value="Genomic_DNA"/>
</dbReference>
<keyword evidence="2 5" id="KW-0238">DNA-binding</keyword>
<dbReference type="SMART" id="SM00354">
    <property type="entry name" value="HTH_LACI"/>
    <property type="match status" value="1"/>
</dbReference>